<protein>
    <submittedName>
        <fullName evidence="2">DNA-binding protein</fullName>
    </submittedName>
</protein>
<dbReference type="OrthoDB" id="4330189at2"/>
<dbReference type="RefSeq" id="WP_129456234.1">
    <property type="nucleotide sequence ID" value="NZ_JACXYX010000018.1"/>
</dbReference>
<dbReference type="InterPro" id="IPR041657">
    <property type="entry name" value="HTH_17"/>
</dbReference>
<dbReference type="EMBL" id="SDWU01000019">
    <property type="protein sequence ID" value="RYB99386.1"/>
    <property type="molecule type" value="Genomic_DNA"/>
</dbReference>
<evidence type="ECO:0000259" key="1">
    <source>
        <dbReference type="Pfam" id="PF12728"/>
    </source>
</evidence>
<keyword evidence="2" id="KW-0238">DNA-binding</keyword>
<evidence type="ECO:0000313" key="3">
    <source>
        <dbReference type="Proteomes" id="UP000293291"/>
    </source>
</evidence>
<organism evidence="2 3">
    <name type="scientific">Nocardioides ganghwensis</name>
    <dbReference type="NCBI Taxonomy" id="252230"/>
    <lineage>
        <taxon>Bacteria</taxon>
        <taxon>Bacillati</taxon>
        <taxon>Actinomycetota</taxon>
        <taxon>Actinomycetes</taxon>
        <taxon>Propionibacteriales</taxon>
        <taxon>Nocardioidaceae</taxon>
        <taxon>Nocardioides</taxon>
    </lineage>
</organism>
<dbReference type="Proteomes" id="UP000293291">
    <property type="component" value="Unassembled WGS sequence"/>
</dbReference>
<keyword evidence="3" id="KW-1185">Reference proteome</keyword>
<comment type="caution">
    <text evidence="2">The sequence shown here is derived from an EMBL/GenBank/DDBJ whole genome shotgun (WGS) entry which is preliminary data.</text>
</comment>
<gene>
    <name evidence="2" type="ORF">EUA07_16295</name>
</gene>
<proteinExistence type="predicted"/>
<dbReference type="AlphaFoldDB" id="A0A4Q2SC27"/>
<dbReference type="GO" id="GO:0003677">
    <property type="term" value="F:DNA binding"/>
    <property type="evidence" value="ECO:0007669"/>
    <property type="project" value="UniProtKB-KW"/>
</dbReference>
<dbReference type="SUPFAM" id="SSF46955">
    <property type="entry name" value="Putative DNA-binding domain"/>
    <property type="match status" value="1"/>
</dbReference>
<name>A0A4Q2SC27_9ACTN</name>
<evidence type="ECO:0000313" key="2">
    <source>
        <dbReference type="EMBL" id="RYB99386.1"/>
    </source>
</evidence>
<reference evidence="2 3" key="1">
    <citation type="submission" date="2019-01" db="EMBL/GenBank/DDBJ databases">
        <title>Novel species of Nocardioides.</title>
        <authorList>
            <person name="Liu Q."/>
            <person name="Xin Y.-H."/>
        </authorList>
    </citation>
    <scope>NUCLEOTIDE SEQUENCE [LARGE SCALE GENOMIC DNA]</scope>
    <source>
        <strain evidence="2 3">CGMCC 4.6875</strain>
    </source>
</reference>
<dbReference type="InterPro" id="IPR009061">
    <property type="entry name" value="DNA-bd_dom_put_sf"/>
</dbReference>
<accession>A0A4Q2SC27</accession>
<feature type="domain" description="Helix-turn-helix" evidence="1">
    <location>
        <begin position="22"/>
        <end position="72"/>
    </location>
</feature>
<dbReference type="Pfam" id="PF12728">
    <property type="entry name" value="HTH_17"/>
    <property type="match status" value="1"/>
</dbReference>
<sequence>MTASPINPDKNRRPIKNPGDEMLTLQEACRFLRVAEGTLRYWRHLGCGPRSFKIGRHVRYWRADLVLWLSEQTRRPQDRD</sequence>